<dbReference type="PANTHER" id="PTHR33112:SF1">
    <property type="entry name" value="HETEROKARYON INCOMPATIBILITY DOMAIN-CONTAINING PROTEIN"/>
    <property type="match status" value="1"/>
</dbReference>
<evidence type="ECO:0000313" key="3">
    <source>
        <dbReference type="Proteomes" id="UP000800097"/>
    </source>
</evidence>
<keyword evidence="3" id="KW-1185">Reference proteome</keyword>
<dbReference type="EMBL" id="ML986484">
    <property type="protein sequence ID" value="KAF2281242.1"/>
    <property type="molecule type" value="Genomic_DNA"/>
</dbReference>
<dbReference type="Pfam" id="PF06985">
    <property type="entry name" value="HET"/>
    <property type="match status" value="1"/>
</dbReference>
<reference evidence="2" key="1">
    <citation type="journal article" date="2020" name="Stud. Mycol.">
        <title>101 Dothideomycetes genomes: a test case for predicting lifestyles and emergence of pathogens.</title>
        <authorList>
            <person name="Haridas S."/>
            <person name="Albert R."/>
            <person name="Binder M."/>
            <person name="Bloem J."/>
            <person name="Labutti K."/>
            <person name="Salamov A."/>
            <person name="Andreopoulos B."/>
            <person name="Baker S."/>
            <person name="Barry K."/>
            <person name="Bills G."/>
            <person name="Bluhm B."/>
            <person name="Cannon C."/>
            <person name="Castanera R."/>
            <person name="Culley D."/>
            <person name="Daum C."/>
            <person name="Ezra D."/>
            <person name="Gonzalez J."/>
            <person name="Henrissat B."/>
            <person name="Kuo A."/>
            <person name="Liang C."/>
            <person name="Lipzen A."/>
            <person name="Lutzoni F."/>
            <person name="Magnuson J."/>
            <person name="Mondo S."/>
            <person name="Nolan M."/>
            <person name="Ohm R."/>
            <person name="Pangilinan J."/>
            <person name="Park H.-J."/>
            <person name="Ramirez L."/>
            <person name="Alfaro M."/>
            <person name="Sun H."/>
            <person name="Tritt A."/>
            <person name="Yoshinaga Y."/>
            <person name="Zwiers L.-H."/>
            <person name="Turgeon B."/>
            <person name="Goodwin S."/>
            <person name="Spatafora J."/>
            <person name="Crous P."/>
            <person name="Grigoriev I."/>
        </authorList>
    </citation>
    <scope>NUCLEOTIDE SEQUENCE</scope>
    <source>
        <strain evidence="2">CBS 379.55</strain>
    </source>
</reference>
<dbReference type="PANTHER" id="PTHR33112">
    <property type="entry name" value="DOMAIN PROTEIN, PUTATIVE-RELATED"/>
    <property type="match status" value="1"/>
</dbReference>
<protein>
    <submittedName>
        <fullName evidence="2">HET-domain-containing protein</fullName>
    </submittedName>
</protein>
<evidence type="ECO:0000313" key="2">
    <source>
        <dbReference type="EMBL" id="KAF2281242.1"/>
    </source>
</evidence>
<sequence>MLFRQAAEVFKREENQLRIRACIYHKFLEIHDLNNGFFGRRLGDFYSPTCAYGPSRSDSGKLQRLTRSMRNTSDYADVLKWFRKCRLEHTESCGRAVGNEFPLRVIDCSTRRLCIISPKSHYIALSYVWGSSTSHSQLPGGGLPEQLPRRVADAMKVALIFDIPYLWVDRYCIDQHNAEEKHNLIRNMDKIYRNADLTIMAIAGKDSDHGLPGVGNTPRKAAAISTESLSFVNSVNPAEEIRDSTWIRRGWTFQELLLSSRRLFFTDSQMLGYC</sequence>
<dbReference type="Proteomes" id="UP000800097">
    <property type="component" value="Unassembled WGS sequence"/>
</dbReference>
<dbReference type="RefSeq" id="XP_033658779.1">
    <property type="nucleotide sequence ID" value="XM_033795090.1"/>
</dbReference>
<accession>A0A6A6JX96</accession>
<dbReference type="GeneID" id="54548265"/>
<dbReference type="InterPro" id="IPR010730">
    <property type="entry name" value="HET"/>
</dbReference>
<dbReference type="AlphaFoldDB" id="A0A6A6JX96"/>
<organism evidence="2 3">
    <name type="scientific">Westerdykella ornata</name>
    <dbReference type="NCBI Taxonomy" id="318751"/>
    <lineage>
        <taxon>Eukaryota</taxon>
        <taxon>Fungi</taxon>
        <taxon>Dikarya</taxon>
        <taxon>Ascomycota</taxon>
        <taxon>Pezizomycotina</taxon>
        <taxon>Dothideomycetes</taxon>
        <taxon>Pleosporomycetidae</taxon>
        <taxon>Pleosporales</taxon>
        <taxon>Sporormiaceae</taxon>
        <taxon>Westerdykella</taxon>
    </lineage>
</organism>
<feature type="non-terminal residue" evidence="2">
    <location>
        <position position="274"/>
    </location>
</feature>
<dbReference type="OrthoDB" id="5428863at2759"/>
<gene>
    <name evidence="2" type="ORF">EI97DRAFT_367415</name>
</gene>
<evidence type="ECO:0000259" key="1">
    <source>
        <dbReference type="Pfam" id="PF06985"/>
    </source>
</evidence>
<feature type="domain" description="Heterokaryon incompatibility" evidence="1">
    <location>
        <begin position="122"/>
        <end position="255"/>
    </location>
</feature>
<proteinExistence type="predicted"/>
<name>A0A6A6JX96_WESOR</name>